<protein>
    <submittedName>
        <fullName evidence="2">Uncharacterized protein</fullName>
    </submittedName>
</protein>
<feature type="region of interest" description="Disordered" evidence="1">
    <location>
        <begin position="1"/>
        <end position="20"/>
    </location>
</feature>
<evidence type="ECO:0000256" key="1">
    <source>
        <dbReference type="SAM" id="MobiDB-lite"/>
    </source>
</evidence>
<proteinExistence type="predicted"/>
<dbReference type="AlphaFoldDB" id="A0A8X6PL75"/>
<evidence type="ECO:0000313" key="3">
    <source>
        <dbReference type="Proteomes" id="UP000887013"/>
    </source>
</evidence>
<dbReference type="EMBL" id="BMAW01116266">
    <property type="protein sequence ID" value="GFT69904.1"/>
    <property type="molecule type" value="Genomic_DNA"/>
</dbReference>
<organism evidence="2 3">
    <name type="scientific">Nephila pilipes</name>
    <name type="common">Giant wood spider</name>
    <name type="synonym">Nephila maculata</name>
    <dbReference type="NCBI Taxonomy" id="299642"/>
    <lineage>
        <taxon>Eukaryota</taxon>
        <taxon>Metazoa</taxon>
        <taxon>Ecdysozoa</taxon>
        <taxon>Arthropoda</taxon>
        <taxon>Chelicerata</taxon>
        <taxon>Arachnida</taxon>
        <taxon>Araneae</taxon>
        <taxon>Araneomorphae</taxon>
        <taxon>Entelegynae</taxon>
        <taxon>Araneoidea</taxon>
        <taxon>Nephilidae</taxon>
        <taxon>Nephila</taxon>
    </lineage>
</organism>
<sequence length="133" mass="14695">MHSIQEELGGNHFSDTPLPDNYSNNGLCSTTTISNISDRSKETLDGCMLNDFSENAVDAEYTPMNVCIDGKTMSYDVAHGMLQPEIQSTEEIESHEPDQTKASENCGKIVARNPDSINSKLKCQICGKHFSYQ</sequence>
<keyword evidence="3" id="KW-1185">Reference proteome</keyword>
<comment type="caution">
    <text evidence="2">The sequence shown here is derived from an EMBL/GenBank/DDBJ whole genome shotgun (WGS) entry which is preliminary data.</text>
</comment>
<reference evidence="2" key="1">
    <citation type="submission" date="2020-08" db="EMBL/GenBank/DDBJ databases">
        <title>Multicomponent nature underlies the extraordinary mechanical properties of spider dragline silk.</title>
        <authorList>
            <person name="Kono N."/>
            <person name="Nakamura H."/>
            <person name="Mori M."/>
            <person name="Yoshida Y."/>
            <person name="Ohtoshi R."/>
            <person name="Malay A.D."/>
            <person name="Moran D.A.P."/>
            <person name="Tomita M."/>
            <person name="Numata K."/>
            <person name="Arakawa K."/>
        </authorList>
    </citation>
    <scope>NUCLEOTIDE SEQUENCE</scope>
</reference>
<dbReference type="Proteomes" id="UP000887013">
    <property type="component" value="Unassembled WGS sequence"/>
</dbReference>
<feature type="non-terminal residue" evidence="2">
    <location>
        <position position="133"/>
    </location>
</feature>
<gene>
    <name evidence="2" type="ORF">NPIL_453101</name>
</gene>
<name>A0A8X6PL75_NEPPI</name>
<accession>A0A8X6PL75</accession>
<evidence type="ECO:0000313" key="2">
    <source>
        <dbReference type="EMBL" id="GFT69904.1"/>
    </source>
</evidence>